<reference evidence="3 4" key="1">
    <citation type="journal article" date="2021" name="BMC Biol.">
        <title>Horizontally acquired antibacterial genes associated with adaptive radiation of ladybird beetles.</title>
        <authorList>
            <person name="Li H.S."/>
            <person name="Tang X.F."/>
            <person name="Huang Y.H."/>
            <person name="Xu Z.Y."/>
            <person name="Chen M.L."/>
            <person name="Du X.Y."/>
            <person name="Qiu B.Y."/>
            <person name="Chen P.T."/>
            <person name="Zhang W."/>
            <person name="Slipinski A."/>
            <person name="Escalona H.E."/>
            <person name="Waterhouse R.M."/>
            <person name="Zwick A."/>
            <person name="Pang H."/>
        </authorList>
    </citation>
    <scope>NUCLEOTIDE SEQUENCE [LARGE SCALE GENOMIC DNA]</scope>
    <source>
        <strain evidence="3">SYSU2018</strain>
    </source>
</reference>
<organism evidence="3 4">
    <name type="scientific">Cryptolaemus montrouzieri</name>
    <dbReference type="NCBI Taxonomy" id="559131"/>
    <lineage>
        <taxon>Eukaryota</taxon>
        <taxon>Metazoa</taxon>
        <taxon>Ecdysozoa</taxon>
        <taxon>Arthropoda</taxon>
        <taxon>Hexapoda</taxon>
        <taxon>Insecta</taxon>
        <taxon>Pterygota</taxon>
        <taxon>Neoptera</taxon>
        <taxon>Endopterygota</taxon>
        <taxon>Coleoptera</taxon>
        <taxon>Polyphaga</taxon>
        <taxon>Cucujiformia</taxon>
        <taxon>Coccinelloidea</taxon>
        <taxon>Coccinellidae</taxon>
        <taxon>Scymninae</taxon>
        <taxon>Scymnini</taxon>
        <taxon>Cryptolaemus</taxon>
    </lineage>
</organism>
<sequence length="190" mass="21972">MDEFGVYNITFDDTNCKFETLKNPVNIYLPILTVFFIYLGLICLFISGRKFKSKIWKEKNVNISENNTERSTNFKRRIKSLDTFRGISIVTMIFVNLGAGGYDILDHEPWNGLHLADFVFPCFLWIMGVCIPISLESGFKKGATHESMVKMVTVRSVKLFCLGIFLNSGIYFYNFRLMGVLQRFSISYFL</sequence>
<keyword evidence="1" id="KW-1133">Transmembrane helix</keyword>
<gene>
    <name evidence="3" type="ORF">HHI36_017919</name>
</gene>
<accession>A0ABD2NYN6</accession>
<evidence type="ECO:0000313" key="4">
    <source>
        <dbReference type="Proteomes" id="UP001516400"/>
    </source>
</evidence>
<comment type="caution">
    <text evidence="3">The sequence shown here is derived from an EMBL/GenBank/DDBJ whole genome shotgun (WGS) entry which is preliminary data.</text>
</comment>
<name>A0ABD2NYN6_9CUCU</name>
<keyword evidence="1" id="KW-0472">Membrane</keyword>
<feature type="transmembrane region" description="Helical" evidence="1">
    <location>
        <begin position="114"/>
        <end position="135"/>
    </location>
</feature>
<feature type="transmembrane region" description="Helical" evidence="1">
    <location>
        <begin position="156"/>
        <end position="173"/>
    </location>
</feature>
<dbReference type="InterPro" id="IPR012429">
    <property type="entry name" value="HGSNAT_cat"/>
</dbReference>
<dbReference type="AlphaFoldDB" id="A0ABD2NYN6"/>
<evidence type="ECO:0000259" key="2">
    <source>
        <dbReference type="Pfam" id="PF07786"/>
    </source>
</evidence>
<feature type="domain" description="Heparan-alpha-glucosaminide N-acetyltransferase catalytic" evidence="2">
    <location>
        <begin position="77"/>
        <end position="173"/>
    </location>
</feature>
<dbReference type="Proteomes" id="UP001516400">
    <property type="component" value="Unassembled WGS sequence"/>
</dbReference>
<proteinExistence type="predicted"/>
<feature type="transmembrane region" description="Helical" evidence="1">
    <location>
        <begin position="27"/>
        <end position="47"/>
    </location>
</feature>
<feature type="transmembrane region" description="Helical" evidence="1">
    <location>
        <begin position="84"/>
        <end position="102"/>
    </location>
</feature>
<keyword evidence="1" id="KW-0812">Transmembrane</keyword>
<evidence type="ECO:0000313" key="3">
    <source>
        <dbReference type="EMBL" id="KAL3283750.1"/>
    </source>
</evidence>
<dbReference type="PANTHER" id="PTHR31061:SF24">
    <property type="entry name" value="LD22376P"/>
    <property type="match status" value="1"/>
</dbReference>
<keyword evidence="4" id="KW-1185">Reference proteome</keyword>
<protein>
    <recommendedName>
        <fullName evidence="2">Heparan-alpha-glucosaminide N-acetyltransferase catalytic domain-containing protein</fullName>
    </recommendedName>
</protein>
<dbReference type="EMBL" id="JABFTP020000165">
    <property type="protein sequence ID" value="KAL3283750.1"/>
    <property type="molecule type" value="Genomic_DNA"/>
</dbReference>
<dbReference type="Pfam" id="PF07786">
    <property type="entry name" value="HGSNAT_cat"/>
    <property type="match status" value="1"/>
</dbReference>
<evidence type="ECO:0000256" key="1">
    <source>
        <dbReference type="SAM" id="Phobius"/>
    </source>
</evidence>
<dbReference type="PANTHER" id="PTHR31061">
    <property type="entry name" value="LD22376P"/>
    <property type="match status" value="1"/>
</dbReference>